<accession>A0ABQ3N0S3</accession>
<proteinExistence type="predicted"/>
<dbReference type="Proteomes" id="UP000637074">
    <property type="component" value="Unassembled WGS sequence"/>
</dbReference>
<evidence type="ECO:0000313" key="2">
    <source>
        <dbReference type="Proteomes" id="UP000637074"/>
    </source>
</evidence>
<protein>
    <recommendedName>
        <fullName evidence="3">Spore coat protein</fullName>
    </recommendedName>
</protein>
<organism evidence="1 2">
    <name type="scientific">Neobacillus kokaensis</name>
    <dbReference type="NCBI Taxonomy" id="2759023"/>
    <lineage>
        <taxon>Bacteria</taxon>
        <taxon>Bacillati</taxon>
        <taxon>Bacillota</taxon>
        <taxon>Bacilli</taxon>
        <taxon>Bacillales</taxon>
        <taxon>Bacillaceae</taxon>
        <taxon>Neobacillus</taxon>
    </lineage>
</organism>
<name>A0ABQ3N0S3_9BACI</name>
<evidence type="ECO:0000313" key="1">
    <source>
        <dbReference type="EMBL" id="GHH97669.1"/>
    </source>
</evidence>
<gene>
    <name evidence="1" type="ORF">AM1BK_12120</name>
</gene>
<dbReference type="RefSeq" id="WP_191270719.1">
    <property type="nucleotide sequence ID" value="NZ_BNDS01000003.1"/>
</dbReference>
<comment type="caution">
    <text evidence="1">The sequence shown here is derived from an EMBL/GenBank/DDBJ whole genome shotgun (WGS) entry which is preliminary data.</text>
</comment>
<evidence type="ECO:0008006" key="3">
    <source>
        <dbReference type="Google" id="ProtNLM"/>
    </source>
</evidence>
<keyword evidence="2" id="KW-1185">Reference proteome</keyword>
<reference evidence="1 2" key="1">
    <citation type="journal article" date="2022" name="Int. J. Syst. Evol. Microbiol.">
        <title>Neobacillus kokaensis sp. nov., isolated from soil.</title>
        <authorList>
            <person name="Yuki K."/>
            <person name="Matsubara H."/>
            <person name="Yamaguchi S."/>
        </authorList>
    </citation>
    <scope>NUCLEOTIDE SEQUENCE [LARGE SCALE GENOMIC DNA]</scope>
    <source>
        <strain evidence="1 2">LOB 377</strain>
    </source>
</reference>
<sequence>MEKRQYGGYPGQFLPQMGYPQMGYPHMGGYHGYPMSGFPQQMGGFPHYPQTAGGYQQYPHMGGYHGYPQMMGGFPQGYQPQMMPQNVGQRSKNKK</sequence>
<dbReference type="EMBL" id="BNDS01000003">
    <property type="protein sequence ID" value="GHH97669.1"/>
    <property type="molecule type" value="Genomic_DNA"/>
</dbReference>